<accession>C9LQL2</accession>
<dbReference type="eggNOG" id="COG1178">
    <property type="taxonomic scope" value="Bacteria"/>
</dbReference>
<dbReference type="InterPro" id="IPR035906">
    <property type="entry name" value="MetI-like_sf"/>
</dbReference>
<dbReference type="HOGENOM" id="CLU_021838_1_1_9"/>
<dbReference type="GO" id="GO:0055085">
    <property type="term" value="P:transmembrane transport"/>
    <property type="evidence" value="ECO:0007669"/>
    <property type="project" value="InterPro"/>
</dbReference>
<evidence type="ECO:0000256" key="1">
    <source>
        <dbReference type="ARBA" id="ARBA00004141"/>
    </source>
</evidence>
<feature type="transmembrane region" description="Helical" evidence="5">
    <location>
        <begin position="415"/>
        <end position="435"/>
    </location>
</feature>
<comment type="caution">
    <text evidence="7">The sequence shown here is derived from an EMBL/GenBank/DDBJ whole genome shotgun (WGS) entry which is preliminary data.</text>
</comment>
<dbReference type="EMBL" id="ACIM02000001">
    <property type="protein sequence ID" value="EEW97848.1"/>
    <property type="molecule type" value="Genomic_DNA"/>
</dbReference>
<comment type="similarity">
    <text evidence="5">Belongs to the binding-protein-dependent transport system permease family.</text>
</comment>
<dbReference type="PANTHER" id="PTHR43496">
    <property type="entry name" value="PROTEIN LPLB"/>
    <property type="match status" value="1"/>
</dbReference>
<feature type="domain" description="ABC transmembrane type-1" evidence="6">
    <location>
        <begin position="377"/>
        <end position="567"/>
    </location>
</feature>
<evidence type="ECO:0000256" key="5">
    <source>
        <dbReference type="RuleBase" id="RU363032"/>
    </source>
</evidence>
<organism evidence="7 8">
    <name type="scientific">Dialister invisus DSM 15470</name>
    <dbReference type="NCBI Taxonomy" id="592028"/>
    <lineage>
        <taxon>Bacteria</taxon>
        <taxon>Bacillati</taxon>
        <taxon>Bacillota</taxon>
        <taxon>Negativicutes</taxon>
        <taxon>Veillonellales</taxon>
        <taxon>Veillonellaceae</taxon>
        <taxon>Dialister</taxon>
    </lineage>
</organism>
<comment type="subcellular location">
    <subcellularLocation>
        <location evidence="5">Cell membrane</location>
        <topology evidence="5">Multi-pass membrane protein</topology>
    </subcellularLocation>
    <subcellularLocation>
        <location evidence="1">Membrane</location>
        <topology evidence="1">Multi-pass membrane protein</topology>
    </subcellularLocation>
</comment>
<feature type="transmembrane region" description="Helical" evidence="5">
    <location>
        <begin position="220"/>
        <end position="242"/>
    </location>
</feature>
<keyword evidence="4 5" id="KW-0472">Membrane</keyword>
<dbReference type="InterPro" id="IPR000515">
    <property type="entry name" value="MetI-like"/>
</dbReference>
<gene>
    <name evidence="7" type="ORF">GCWU000321_01844</name>
</gene>
<feature type="transmembrane region" description="Helical" evidence="5">
    <location>
        <begin position="441"/>
        <end position="459"/>
    </location>
</feature>
<evidence type="ECO:0000256" key="2">
    <source>
        <dbReference type="ARBA" id="ARBA00022692"/>
    </source>
</evidence>
<protein>
    <submittedName>
        <fullName evidence="7">ABC transporter, permease protein</fullName>
    </submittedName>
</protein>
<dbReference type="STRING" id="592028.GCWU000321_01844"/>
<dbReference type="GO" id="GO:0005886">
    <property type="term" value="C:plasma membrane"/>
    <property type="evidence" value="ECO:0007669"/>
    <property type="project" value="UniProtKB-SubCell"/>
</dbReference>
<proteinExistence type="inferred from homology"/>
<feature type="transmembrane region" description="Helical" evidence="5">
    <location>
        <begin position="176"/>
        <end position="199"/>
    </location>
</feature>
<dbReference type="PANTHER" id="PTHR43496:SF1">
    <property type="entry name" value="POLYGALACTURONAN_RHAMNOGALACTURONAN TRANSPORT SYSTEM PERMEASE PROTEIN YTEP"/>
    <property type="match status" value="1"/>
</dbReference>
<evidence type="ECO:0000313" key="7">
    <source>
        <dbReference type="EMBL" id="EEW97848.1"/>
    </source>
</evidence>
<feature type="transmembrane region" description="Helical" evidence="5">
    <location>
        <begin position="546"/>
        <end position="571"/>
    </location>
</feature>
<keyword evidence="2 5" id="KW-0812">Transmembrane</keyword>
<keyword evidence="8" id="KW-1185">Reference proteome</keyword>
<feature type="transmembrane region" description="Helical" evidence="5">
    <location>
        <begin position="99"/>
        <end position="119"/>
    </location>
</feature>
<dbReference type="AlphaFoldDB" id="C9LQL2"/>
<name>C9LQL2_9FIRM</name>
<feature type="transmembrane region" description="Helical" evidence="5">
    <location>
        <begin position="382"/>
        <end position="403"/>
    </location>
</feature>
<dbReference type="Proteomes" id="UP000004736">
    <property type="component" value="Unassembled WGS sequence"/>
</dbReference>
<dbReference type="CDD" id="cd06261">
    <property type="entry name" value="TM_PBP2"/>
    <property type="match status" value="2"/>
</dbReference>
<feature type="transmembrane region" description="Helical" evidence="5">
    <location>
        <begin position="43"/>
        <end position="64"/>
    </location>
</feature>
<reference evidence="7" key="1">
    <citation type="submission" date="2009-09" db="EMBL/GenBank/DDBJ databases">
        <authorList>
            <person name="Weinstock G."/>
            <person name="Sodergren E."/>
            <person name="Clifton S."/>
            <person name="Fulton L."/>
            <person name="Fulton B."/>
            <person name="Courtney L."/>
            <person name="Fronick C."/>
            <person name="Harrison M."/>
            <person name="Strong C."/>
            <person name="Farmer C."/>
            <person name="Delahaunty K."/>
            <person name="Markovic C."/>
            <person name="Hall O."/>
            <person name="Minx P."/>
            <person name="Tomlinson C."/>
            <person name="Mitreva M."/>
            <person name="Nelson J."/>
            <person name="Hou S."/>
            <person name="Wollam A."/>
            <person name="Pepin K.H."/>
            <person name="Johnson M."/>
            <person name="Bhonagiri V."/>
            <person name="Nash W.E."/>
            <person name="Warren W."/>
            <person name="Chinwalla A."/>
            <person name="Mardis E.R."/>
            <person name="Wilson R.K."/>
        </authorList>
    </citation>
    <scope>NUCLEOTIDE SEQUENCE [LARGE SCALE GENOMIC DNA]</scope>
    <source>
        <strain evidence="7">DSM 15470</strain>
    </source>
</reference>
<evidence type="ECO:0000313" key="8">
    <source>
        <dbReference type="Proteomes" id="UP000004736"/>
    </source>
</evidence>
<sequence length="587" mass="63739">MDKGGQSLLSFPVWHGKGQEVNKLKSYAVNQLKVTRNTFRDPIIAAVTVSMIAVLLIFVVWPLLEVVKQSLVDTAGNYSFQAYKNIFTMKETYKAFCNTIMLAVIVGILATVIGFLFAYCTSHLQIRGKRIFNLMAMMPMVSPPFSVALSIIMLFGSRGLITYNLLGWTNTNIYGLKGLIFVQTISYFPIAFLLLAGMLRSIDSSIEDAARDLGSSKWRTFSTITVPLVRPGIANAFLLVFIKSVADFANPMAIGGNFSTLATQVYLQAIGSYDVQGGAAVAVVLLDIAMILFILSKYWVEKKTYVTVLGKASRERAMIKDPAVVIPVAGFCFLMTAVVLAIYVLIPIASLIKMWGVDYSFTLAHYKYAFEVGRNAIRDTTLLAVVSTPIAGILGMIVAYLVVRKKFIGRGFINFASLLSISVPGTVIGIGYILTFNDYPLQLTGTAIILIAAFVIRALPIGIRAGVSSLQQIDPGIEEAAADLGSNAGRVFTTVTLPLIKSAFFGGLVYSFIRSMTSISAVIFLVSAKYSLLTVLILDQVEDNQFGVASAFSTILILIVYAAIVGIQLLLGRFGSHNKETASEGEM</sequence>
<dbReference type="Pfam" id="PF00528">
    <property type="entry name" value="BPD_transp_1"/>
    <property type="match status" value="2"/>
</dbReference>
<keyword evidence="5" id="KW-0813">Transport</keyword>
<dbReference type="PROSITE" id="PS50928">
    <property type="entry name" value="ABC_TM1"/>
    <property type="match status" value="2"/>
</dbReference>
<feature type="transmembrane region" description="Helical" evidence="5">
    <location>
        <begin position="131"/>
        <end position="156"/>
    </location>
</feature>
<evidence type="ECO:0000259" key="6">
    <source>
        <dbReference type="PROSITE" id="PS50928"/>
    </source>
</evidence>
<dbReference type="Gene3D" id="1.10.3720.10">
    <property type="entry name" value="MetI-like"/>
    <property type="match status" value="2"/>
</dbReference>
<evidence type="ECO:0000256" key="4">
    <source>
        <dbReference type="ARBA" id="ARBA00023136"/>
    </source>
</evidence>
<dbReference type="SUPFAM" id="SSF161098">
    <property type="entry name" value="MetI-like"/>
    <property type="match status" value="2"/>
</dbReference>
<feature type="transmembrane region" description="Helical" evidence="5">
    <location>
        <begin position="275"/>
        <end position="295"/>
    </location>
</feature>
<feature type="domain" description="ABC transmembrane type-1" evidence="6">
    <location>
        <begin position="96"/>
        <end position="296"/>
    </location>
</feature>
<feature type="transmembrane region" description="Helical" evidence="5">
    <location>
        <begin position="323"/>
        <end position="346"/>
    </location>
</feature>
<evidence type="ECO:0000256" key="3">
    <source>
        <dbReference type="ARBA" id="ARBA00022989"/>
    </source>
</evidence>
<keyword evidence="3 5" id="KW-1133">Transmembrane helix</keyword>